<protein>
    <submittedName>
        <fullName evidence="2">B12-binding domain-containing radical SAM protein</fullName>
    </submittedName>
</protein>
<evidence type="ECO:0000313" key="3">
    <source>
        <dbReference type="EMBL" id="HGU64725.1"/>
    </source>
</evidence>
<dbReference type="SFLD" id="SFLDG01082">
    <property type="entry name" value="B12-binding_domain_containing"/>
    <property type="match status" value="1"/>
</dbReference>
<dbReference type="Pfam" id="PF04055">
    <property type="entry name" value="Radical_SAM"/>
    <property type="match status" value="1"/>
</dbReference>
<accession>A0A7C4HEW1</accession>
<dbReference type="Gene3D" id="3.80.30.20">
    <property type="entry name" value="tm_1862 like domain"/>
    <property type="match status" value="1"/>
</dbReference>
<dbReference type="EMBL" id="DTAN01000031">
    <property type="protein sequence ID" value="HGU64725.1"/>
    <property type="molecule type" value="Genomic_DNA"/>
</dbReference>
<evidence type="ECO:0000259" key="1">
    <source>
        <dbReference type="PROSITE" id="PS51918"/>
    </source>
</evidence>
<dbReference type="AlphaFoldDB" id="A0A7C4HEW1"/>
<dbReference type="SMART" id="SM00729">
    <property type="entry name" value="Elp3"/>
    <property type="match status" value="1"/>
</dbReference>
<proteinExistence type="predicted"/>
<sequence>MKIVLTAPATEMSEYDGNPAIAFASGFPKPFYIPITYLRKHFYKPTPVKEDYSLLYAPLGLRRIEASLVSSGLFSSRDVAIVHPNDLDKVVNEKTRVIGISVKDPMGLGYVSLTYSTLIGMGEPINKIEFLDLMNKVKKLRRKYRFRVVIGGPGVWQFRLINGILDKLGVDAVIEGEGELVAPIVFRKLALNDHVERFIKGLVVPAESIPCIINASIYGAVEITRGCGRGCMFCTPTMQLKRDFYLDKISRDIETNLSNGQNKILIVTEDLFLYGSRVPWEPNSDSILRLIDRITSYKKNGLKHVQITHMNLTSIKYRRDLFRQISDKLYEFAWYRLRGRLVNTVEVGIETGSPRLMDKYMKGKVIPYKSFEWIDIVIDSLTYMEEFDWIALGTIIVGLPGEEPDDAVKTLELVNSIEEQGLRTLLIPLLFVPLGGCALQNQPIKSFNDLCDIHLSIFYECWKHNVRVYGPDFFIHYSFLKKLLFRILAKLYLVTTSRKYRWREIIARELYSEIMRVMNNRGVGY</sequence>
<dbReference type="InterPro" id="IPR007197">
    <property type="entry name" value="rSAM"/>
</dbReference>
<dbReference type="SFLD" id="SFLDS00029">
    <property type="entry name" value="Radical_SAM"/>
    <property type="match status" value="1"/>
</dbReference>
<organism evidence="2">
    <name type="scientific">Staphylothermus marinus</name>
    <dbReference type="NCBI Taxonomy" id="2280"/>
    <lineage>
        <taxon>Archaea</taxon>
        <taxon>Thermoproteota</taxon>
        <taxon>Thermoprotei</taxon>
        <taxon>Desulfurococcales</taxon>
        <taxon>Desulfurococcaceae</taxon>
        <taxon>Staphylothermus</taxon>
    </lineage>
</organism>
<dbReference type="EMBL" id="DTBJ01000059">
    <property type="protein sequence ID" value="HGM59331.1"/>
    <property type="molecule type" value="Genomic_DNA"/>
</dbReference>
<gene>
    <name evidence="3" type="ORF">ENT92_00715</name>
    <name evidence="2" type="ORF">ENU14_07110</name>
</gene>
<dbReference type="InterPro" id="IPR006638">
    <property type="entry name" value="Elp3/MiaA/NifB-like_rSAM"/>
</dbReference>
<dbReference type="SUPFAM" id="SSF102114">
    <property type="entry name" value="Radical SAM enzymes"/>
    <property type="match status" value="1"/>
</dbReference>
<name>A0A7C4HEW1_STAMA</name>
<dbReference type="PANTHER" id="PTHR42731">
    <property type="entry name" value="SLL1084 PROTEIN"/>
    <property type="match status" value="1"/>
</dbReference>
<dbReference type="PANTHER" id="PTHR42731:SF4">
    <property type="entry name" value="RADICAL SAM DOMAIN PROTEIN"/>
    <property type="match status" value="1"/>
</dbReference>
<dbReference type="InterPro" id="IPR023404">
    <property type="entry name" value="rSAM_horseshoe"/>
</dbReference>
<feature type="domain" description="Radical SAM core" evidence="1">
    <location>
        <begin position="213"/>
        <end position="460"/>
    </location>
</feature>
<reference evidence="2" key="1">
    <citation type="journal article" date="2020" name="mSystems">
        <title>Genome- and Community-Level Interaction Insights into Carbon Utilization and Element Cycling Functions of Hydrothermarchaeota in Hydrothermal Sediment.</title>
        <authorList>
            <person name="Zhou Z."/>
            <person name="Liu Y."/>
            <person name="Xu W."/>
            <person name="Pan J."/>
            <person name="Luo Z.H."/>
            <person name="Li M."/>
        </authorList>
    </citation>
    <scope>NUCLEOTIDE SEQUENCE [LARGE SCALE GENOMIC DNA]</scope>
    <source>
        <strain evidence="3">SpSt-622</strain>
        <strain evidence="2">SpSt-642</strain>
    </source>
</reference>
<evidence type="ECO:0000313" key="2">
    <source>
        <dbReference type="EMBL" id="HGM59331.1"/>
    </source>
</evidence>
<dbReference type="InterPro" id="IPR058240">
    <property type="entry name" value="rSAM_sf"/>
</dbReference>
<dbReference type="GO" id="GO:0051536">
    <property type="term" value="F:iron-sulfur cluster binding"/>
    <property type="evidence" value="ECO:0007669"/>
    <property type="project" value="InterPro"/>
</dbReference>
<dbReference type="GO" id="GO:0003824">
    <property type="term" value="F:catalytic activity"/>
    <property type="evidence" value="ECO:0007669"/>
    <property type="project" value="InterPro"/>
</dbReference>
<dbReference type="PROSITE" id="PS51918">
    <property type="entry name" value="RADICAL_SAM"/>
    <property type="match status" value="1"/>
</dbReference>
<comment type="caution">
    <text evidence="2">The sequence shown here is derived from an EMBL/GenBank/DDBJ whole genome shotgun (WGS) entry which is preliminary data.</text>
</comment>